<gene>
    <name evidence="1" type="ORF">CEXT_465601</name>
</gene>
<comment type="caution">
    <text evidence="1">The sequence shown here is derived from an EMBL/GenBank/DDBJ whole genome shotgun (WGS) entry which is preliminary data.</text>
</comment>
<sequence length="89" mass="10232">MHPIILYSLTPSDIETPPKSTPEYIPGNKWNCFKYLSLDRRFTGAEKYKNLMQFELKKKRKKKKKLRLCEAPSNCGILSTGAIPRSSQA</sequence>
<dbReference type="Proteomes" id="UP001054945">
    <property type="component" value="Unassembled WGS sequence"/>
</dbReference>
<accession>A0AAV4NGQ6</accession>
<keyword evidence="2" id="KW-1185">Reference proteome</keyword>
<name>A0AAV4NGQ6_CAEEX</name>
<evidence type="ECO:0000313" key="1">
    <source>
        <dbReference type="EMBL" id="GIX82512.1"/>
    </source>
</evidence>
<organism evidence="1 2">
    <name type="scientific">Caerostris extrusa</name>
    <name type="common">Bark spider</name>
    <name type="synonym">Caerostris bankana</name>
    <dbReference type="NCBI Taxonomy" id="172846"/>
    <lineage>
        <taxon>Eukaryota</taxon>
        <taxon>Metazoa</taxon>
        <taxon>Ecdysozoa</taxon>
        <taxon>Arthropoda</taxon>
        <taxon>Chelicerata</taxon>
        <taxon>Arachnida</taxon>
        <taxon>Araneae</taxon>
        <taxon>Araneomorphae</taxon>
        <taxon>Entelegynae</taxon>
        <taxon>Araneoidea</taxon>
        <taxon>Araneidae</taxon>
        <taxon>Caerostris</taxon>
    </lineage>
</organism>
<protein>
    <submittedName>
        <fullName evidence="1">Uncharacterized protein</fullName>
    </submittedName>
</protein>
<evidence type="ECO:0000313" key="2">
    <source>
        <dbReference type="Proteomes" id="UP001054945"/>
    </source>
</evidence>
<dbReference type="AlphaFoldDB" id="A0AAV4NGQ6"/>
<proteinExistence type="predicted"/>
<reference evidence="1 2" key="1">
    <citation type="submission" date="2021-06" db="EMBL/GenBank/DDBJ databases">
        <title>Caerostris extrusa draft genome.</title>
        <authorList>
            <person name="Kono N."/>
            <person name="Arakawa K."/>
        </authorList>
    </citation>
    <scope>NUCLEOTIDE SEQUENCE [LARGE SCALE GENOMIC DNA]</scope>
</reference>
<dbReference type="EMBL" id="BPLR01020786">
    <property type="protein sequence ID" value="GIX82512.1"/>
    <property type="molecule type" value="Genomic_DNA"/>
</dbReference>